<dbReference type="GO" id="GO:0008999">
    <property type="term" value="F:protein-N-terminal-alanine acetyltransferase activity"/>
    <property type="evidence" value="ECO:0007669"/>
    <property type="project" value="TreeGrafter"/>
</dbReference>
<dbReference type="GO" id="GO:1990189">
    <property type="term" value="F:protein N-terminal-serine acetyltransferase activity"/>
    <property type="evidence" value="ECO:0007669"/>
    <property type="project" value="TreeGrafter"/>
</dbReference>
<comment type="caution">
    <text evidence="2">The sequence shown here is derived from an EMBL/GenBank/DDBJ whole genome shotgun (WGS) entry which is preliminary data.</text>
</comment>
<dbReference type="Gene3D" id="3.40.630.30">
    <property type="match status" value="1"/>
</dbReference>
<sequence length="248" mass="27629">MTTLFPTTPLGPAVADLSPALAPSKQTRLQGKYVALEPLDTEKHAASLYRALSEEEASAWPGWAYLAAGPFASEAEFTQQIRAYSEGSGDPFFYAVITTPAGSAVGWISLLNVETAHKSVEVGHVAFSPVLQRTVESTEAFFLLIRHAFEALGNRRVEWKCDTLNAPSRRAAERLGMKPEGVFRKHRILRGRSRDTAWFSIVDDEWSGEAEDGKRQGLKASFEEWLRDDNFDENGRQKRSLEQVRADI</sequence>
<dbReference type="Proteomes" id="UP000756346">
    <property type="component" value="Unassembled WGS sequence"/>
</dbReference>
<dbReference type="PANTHER" id="PTHR43441:SF2">
    <property type="entry name" value="FAMILY ACETYLTRANSFERASE, PUTATIVE (AFU_ORTHOLOGUE AFUA_7G00850)-RELATED"/>
    <property type="match status" value="1"/>
</dbReference>
<dbReference type="Pfam" id="PF13302">
    <property type="entry name" value="Acetyltransf_3"/>
    <property type="match status" value="1"/>
</dbReference>
<proteinExistence type="predicted"/>
<dbReference type="PANTHER" id="PTHR43441">
    <property type="entry name" value="RIBOSOMAL-PROTEIN-SERINE ACETYLTRANSFERASE"/>
    <property type="match status" value="1"/>
</dbReference>
<feature type="domain" description="N-acetyltransferase" evidence="1">
    <location>
        <begin position="47"/>
        <end position="195"/>
    </location>
</feature>
<dbReference type="OrthoDB" id="41238at2759"/>
<dbReference type="EMBL" id="JAGTJQ010000011">
    <property type="protein sequence ID" value="KAH7018171.1"/>
    <property type="molecule type" value="Genomic_DNA"/>
</dbReference>
<organism evidence="2 3">
    <name type="scientific">Microdochium trichocladiopsis</name>
    <dbReference type="NCBI Taxonomy" id="1682393"/>
    <lineage>
        <taxon>Eukaryota</taxon>
        <taxon>Fungi</taxon>
        <taxon>Dikarya</taxon>
        <taxon>Ascomycota</taxon>
        <taxon>Pezizomycotina</taxon>
        <taxon>Sordariomycetes</taxon>
        <taxon>Xylariomycetidae</taxon>
        <taxon>Xylariales</taxon>
        <taxon>Microdochiaceae</taxon>
        <taxon>Microdochium</taxon>
    </lineage>
</organism>
<dbReference type="InterPro" id="IPR016181">
    <property type="entry name" value="Acyl_CoA_acyltransferase"/>
</dbReference>
<dbReference type="GeneID" id="70180267"/>
<accession>A0A9P8XVM6</accession>
<gene>
    <name evidence="2" type="ORF">B0I36DRAFT_252964</name>
</gene>
<evidence type="ECO:0000313" key="2">
    <source>
        <dbReference type="EMBL" id="KAH7018171.1"/>
    </source>
</evidence>
<dbReference type="AlphaFoldDB" id="A0A9P8XVM6"/>
<dbReference type="InterPro" id="IPR000182">
    <property type="entry name" value="GNAT_dom"/>
</dbReference>
<keyword evidence="3" id="KW-1185">Reference proteome</keyword>
<dbReference type="InterPro" id="IPR051908">
    <property type="entry name" value="Ribosomal_N-acetyltransferase"/>
</dbReference>
<reference evidence="2" key="1">
    <citation type="journal article" date="2021" name="Nat. Commun.">
        <title>Genetic determinants of endophytism in the Arabidopsis root mycobiome.</title>
        <authorList>
            <person name="Mesny F."/>
            <person name="Miyauchi S."/>
            <person name="Thiergart T."/>
            <person name="Pickel B."/>
            <person name="Atanasova L."/>
            <person name="Karlsson M."/>
            <person name="Huettel B."/>
            <person name="Barry K.W."/>
            <person name="Haridas S."/>
            <person name="Chen C."/>
            <person name="Bauer D."/>
            <person name="Andreopoulos W."/>
            <person name="Pangilinan J."/>
            <person name="LaButti K."/>
            <person name="Riley R."/>
            <person name="Lipzen A."/>
            <person name="Clum A."/>
            <person name="Drula E."/>
            <person name="Henrissat B."/>
            <person name="Kohler A."/>
            <person name="Grigoriev I.V."/>
            <person name="Martin F.M."/>
            <person name="Hacquard S."/>
        </authorList>
    </citation>
    <scope>NUCLEOTIDE SEQUENCE</scope>
    <source>
        <strain evidence="2">MPI-CAGE-CH-0230</strain>
    </source>
</reference>
<protein>
    <submittedName>
        <fullName evidence="2">Acyl-CoA N-acyltransferase</fullName>
    </submittedName>
</protein>
<dbReference type="SUPFAM" id="SSF55729">
    <property type="entry name" value="Acyl-CoA N-acyltransferases (Nat)"/>
    <property type="match status" value="1"/>
</dbReference>
<evidence type="ECO:0000313" key="3">
    <source>
        <dbReference type="Proteomes" id="UP000756346"/>
    </source>
</evidence>
<dbReference type="RefSeq" id="XP_046006438.1">
    <property type="nucleotide sequence ID" value="XM_046150721.1"/>
</dbReference>
<dbReference type="PROSITE" id="PS51186">
    <property type="entry name" value="GNAT"/>
    <property type="match status" value="1"/>
</dbReference>
<dbReference type="FunFam" id="3.40.630.30:FF:000047">
    <property type="entry name" value="Acetyltransferase, GNAT family"/>
    <property type="match status" value="1"/>
</dbReference>
<name>A0A9P8XVM6_9PEZI</name>
<evidence type="ECO:0000259" key="1">
    <source>
        <dbReference type="PROSITE" id="PS51186"/>
    </source>
</evidence>